<dbReference type="OMA" id="YCDKRQT"/>
<dbReference type="InParanoid" id="G0MK99"/>
<dbReference type="Proteomes" id="UP000008068">
    <property type="component" value="Unassembled WGS sequence"/>
</dbReference>
<gene>
    <name evidence="1" type="ORF">CAEBREN_12979</name>
</gene>
<keyword evidence="2" id="KW-1185">Reference proteome</keyword>
<proteinExistence type="predicted"/>
<dbReference type="OrthoDB" id="5824118at2759"/>
<dbReference type="STRING" id="135651.G0MK99"/>
<protein>
    <recommendedName>
        <fullName evidence="3">FLYWCH-type domain-containing protein</fullName>
    </recommendedName>
</protein>
<name>G0MK99_CAEBE</name>
<sequence length="303" mass="33562">MMPKRKARPIFFHQGYVLRHVKTLADGAELLYCDRRQSIGCNASAKRVNGEIILKTNHSGHDPDNDVATAKLTRHHIKQIASTTTCSPRKLLEDVESTLGVPLTLGGTQGSISKMIQRARQTKRTEPSSSKATTVKEEIADPSSNYEDEMDQTEDHVLPSQAPVQANIHDVLKMFVNEGDGQDSWPEASEIPDNVAFPEPDPPDDFFAKLISSVRETVREEIQSAVNTNTTTARSSVLLMRNSANDKDESTKAFLMSLKNLAAHSKSPTLSQRLDTLTELFEANILKIDVDVLLESTILLLEK</sequence>
<organism evidence="2">
    <name type="scientific">Caenorhabditis brenneri</name>
    <name type="common">Nematode worm</name>
    <dbReference type="NCBI Taxonomy" id="135651"/>
    <lineage>
        <taxon>Eukaryota</taxon>
        <taxon>Metazoa</taxon>
        <taxon>Ecdysozoa</taxon>
        <taxon>Nematoda</taxon>
        <taxon>Chromadorea</taxon>
        <taxon>Rhabditida</taxon>
        <taxon>Rhabditina</taxon>
        <taxon>Rhabditomorpha</taxon>
        <taxon>Rhabditoidea</taxon>
        <taxon>Rhabditidae</taxon>
        <taxon>Peloderinae</taxon>
        <taxon>Caenorhabditis</taxon>
    </lineage>
</organism>
<dbReference type="EMBL" id="GL379798">
    <property type="protein sequence ID" value="EGT33607.1"/>
    <property type="molecule type" value="Genomic_DNA"/>
</dbReference>
<dbReference type="AlphaFoldDB" id="G0MK99"/>
<reference evidence="2" key="1">
    <citation type="submission" date="2011-07" db="EMBL/GenBank/DDBJ databases">
        <authorList>
            <consortium name="Caenorhabditis brenneri Sequencing and Analysis Consortium"/>
            <person name="Wilson R.K."/>
        </authorList>
    </citation>
    <scope>NUCLEOTIDE SEQUENCE [LARGE SCALE GENOMIC DNA]</scope>
    <source>
        <strain evidence="2">PB2801</strain>
    </source>
</reference>
<accession>G0MK99</accession>
<evidence type="ECO:0008006" key="3">
    <source>
        <dbReference type="Google" id="ProtNLM"/>
    </source>
</evidence>
<evidence type="ECO:0000313" key="2">
    <source>
        <dbReference type="Proteomes" id="UP000008068"/>
    </source>
</evidence>
<evidence type="ECO:0000313" key="1">
    <source>
        <dbReference type="EMBL" id="EGT33607.1"/>
    </source>
</evidence>
<dbReference type="HOGENOM" id="CLU_087714_0_0_1"/>
<dbReference type="eggNOG" id="ENOG502TI67">
    <property type="taxonomic scope" value="Eukaryota"/>
</dbReference>